<dbReference type="Pfam" id="PF13729">
    <property type="entry name" value="TraF_2"/>
    <property type="match status" value="1"/>
</dbReference>
<evidence type="ECO:0000313" key="3">
    <source>
        <dbReference type="Proteomes" id="UP000294832"/>
    </source>
</evidence>
<comment type="caution">
    <text evidence="2">The sequence shown here is derived from an EMBL/GenBank/DDBJ whole genome shotgun (WGS) entry which is preliminary data.</text>
</comment>
<dbReference type="OrthoDB" id="6077588at2"/>
<dbReference type="Gene3D" id="2.40.160.60">
    <property type="entry name" value="Outer membrane protein transport protein (OMPP1/FadL/TodX)"/>
    <property type="match status" value="1"/>
</dbReference>
<evidence type="ECO:0000256" key="1">
    <source>
        <dbReference type="SAM" id="SignalP"/>
    </source>
</evidence>
<dbReference type="InterPro" id="IPR032811">
    <property type="entry name" value="Put_conjugal_transfer"/>
</dbReference>
<dbReference type="AlphaFoldDB" id="A0A4R2FDF4"/>
<keyword evidence="1" id="KW-0732">Signal</keyword>
<reference evidence="2 3" key="1">
    <citation type="submission" date="2019-03" db="EMBL/GenBank/DDBJ databases">
        <title>Freshwater and sediment microbial communities from various areas in North America, analyzing microbe dynamics in response to fracking.</title>
        <authorList>
            <person name="Lamendella R."/>
        </authorList>
    </citation>
    <scope>NUCLEOTIDE SEQUENCE [LARGE SCALE GENOMIC DNA]</scope>
    <source>
        <strain evidence="2 3">74A</strain>
    </source>
</reference>
<feature type="chain" id="PRO_5020803423" evidence="1">
    <location>
        <begin position="22"/>
        <end position="399"/>
    </location>
</feature>
<dbReference type="EMBL" id="SLWF01000007">
    <property type="protein sequence ID" value="TCN86354.1"/>
    <property type="molecule type" value="Genomic_DNA"/>
</dbReference>
<name>A0A4R2FDF4_9GAMM</name>
<dbReference type="Proteomes" id="UP000294832">
    <property type="component" value="Unassembled WGS sequence"/>
</dbReference>
<dbReference type="SUPFAM" id="SSF56935">
    <property type="entry name" value="Porins"/>
    <property type="match status" value="1"/>
</dbReference>
<gene>
    <name evidence="2" type="ORF">EDC91_107104</name>
</gene>
<accession>A0A4R2FDF4</accession>
<protein>
    <submittedName>
        <fullName evidence="2">F plasmid transfer operon protein TraF</fullName>
    </submittedName>
</protein>
<dbReference type="PROSITE" id="PS51257">
    <property type="entry name" value="PROKAR_LIPOPROTEIN"/>
    <property type="match status" value="1"/>
</dbReference>
<evidence type="ECO:0000313" key="2">
    <source>
        <dbReference type="EMBL" id="TCN86354.1"/>
    </source>
</evidence>
<dbReference type="RefSeq" id="WP_133038509.1">
    <property type="nucleotide sequence ID" value="NZ_SLWF01000007.1"/>
</dbReference>
<keyword evidence="3" id="KW-1185">Reference proteome</keyword>
<organism evidence="2 3">
    <name type="scientific">Shewanella fodinae</name>
    <dbReference type="NCBI Taxonomy" id="552357"/>
    <lineage>
        <taxon>Bacteria</taxon>
        <taxon>Pseudomonadati</taxon>
        <taxon>Pseudomonadota</taxon>
        <taxon>Gammaproteobacteria</taxon>
        <taxon>Alteromonadales</taxon>
        <taxon>Shewanellaceae</taxon>
        <taxon>Shewanella</taxon>
    </lineage>
</organism>
<proteinExistence type="predicted"/>
<feature type="signal peptide" evidence="1">
    <location>
        <begin position="1"/>
        <end position="21"/>
    </location>
</feature>
<sequence>MKLKMLALLCATTLSCGPLWAGQDVYEARTDAMGGAGVAAGDRMVAGFINPALLSLTERQSEDVSLLLPTLGADGADKDKMVDKFDDVQDNYDALELAIDNRDVEGMLHYRDQLLGNLQSLVGNSAYASAGLGFAVVLPSSKRMSVAVIAKTYLDGFALADIRASDLLLLSTLDPLNPPALDDLSSQGRVIAGAVSDVGVALSSGFTVADMPLTVGITPKLQRLDTFNYAVSANNFDVSDFDSDDYRNDDTGFNLDVGIALQPMPGLTVGLSGRNLVKQDMQTMVSEGQQLTYQIKPMVTAGIAYEWRTVMLTSDIDLTENNKFAELEGPKYWRVGGEVKATDWLALRLGYRQDLNDVTTDVYSVGTGIAIGKFFRLDLTGMFGSDNAIGGALQTSYHF</sequence>